<dbReference type="OrthoDB" id="5382797at2759"/>
<evidence type="ECO:0000313" key="3">
    <source>
        <dbReference type="EMBL" id="QLG70820.1"/>
    </source>
</evidence>
<evidence type="ECO:0000256" key="1">
    <source>
        <dbReference type="SAM" id="MobiDB-lite"/>
    </source>
</evidence>
<proteinExistence type="predicted"/>
<gene>
    <name evidence="3" type="ORF">HG535_0A07620</name>
</gene>
<feature type="transmembrane region" description="Helical" evidence="2">
    <location>
        <begin position="424"/>
        <end position="442"/>
    </location>
</feature>
<sequence>MKDSTARETEQQVPPFSPVGSTPVMNSIQEEDSPRVAQDGFQTPLKIHAESPFSNSSRQAPFTSNSLSRPNSSAHQFYLSKDGGANNSSSSLIYNTSFTFGDQAVAKGSTGESKRNSMKYVPEPQLAPPKSSRSPVRSSSPDARSRRSSQLEAPFNFSSMNAQGNNTYPSRTSFRKGHRYKHSSVSMNFFQEPEVKIPLNIAKSLPIPNFNDMINNLPWPKAYFQLFITFAQCIICIIVFQLGHSKNWNNYLTLSHFIIYDIIGSLIIILVENLSQFQVWSTGTITFPFGLNRIDVLLSFGLAVSLCFVGLDLVFHIVEECIVFFIENANEMEIENEDHDELASRIPHSHHSNNTFKLSDGDSNIWYSVLAINLLFSALSLYKIFYANTNSKLKTKNPVITIVFTAYLFLYPYLFNFMPVLSDHLATVVIAIFILIHGFKIAEWTSTILLMGFSTTALPASSLVHDPYSNEESQTDLKVKKSRKRALSTLPLSSPTHQSPQRSHSLLSGFSSFRKSAINQSYNSTILKSKIKEEVEKLSEFVSRCNLKYEDISIAKINFTSYIALVKLTLEGGSNDDELKVRLAMDTCIKKFLPSCETTIEIDRI</sequence>
<protein>
    <recommendedName>
        <fullName evidence="5">Protein ZRG17</fullName>
    </recommendedName>
</protein>
<feature type="compositionally biased region" description="Basic and acidic residues" evidence="1">
    <location>
        <begin position="1"/>
        <end position="10"/>
    </location>
</feature>
<feature type="compositionally biased region" description="Polar residues" evidence="1">
    <location>
        <begin position="11"/>
        <end position="28"/>
    </location>
</feature>
<name>A0A7H9AWM8_ZYGMR</name>
<organism evidence="3 4">
    <name type="scientific">Zygotorulaspora mrakii</name>
    <name type="common">Zygosaccharomyces mrakii</name>
    <dbReference type="NCBI Taxonomy" id="42260"/>
    <lineage>
        <taxon>Eukaryota</taxon>
        <taxon>Fungi</taxon>
        <taxon>Dikarya</taxon>
        <taxon>Ascomycota</taxon>
        <taxon>Saccharomycotina</taxon>
        <taxon>Saccharomycetes</taxon>
        <taxon>Saccharomycetales</taxon>
        <taxon>Saccharomycetaceae</taxon>
        <taxon>Zygotorulaspora</taxon>
    </lineage>
</organism>
<feature type="transmembrane region" description="Helical" evidence="2">
    <location>
        <begin position="296"/>
        <end position="318"/>
    </location>
</feature>
<feature type="region of interest" description="Disordered" evidence="1">
    <location>
        <begin position="107"/>
        <end position="173"/>
    </location>
</feature>
<feature type="compositionally biased region" description="Low complexity" evidence="1">
    <location>
        <begin position="128"/>
        <end position="142"/>
    </location>
</feature>
<feature type="transmembrane region" description="Helical" evidence="2">
    <location>
        <begin position="398"/>
        <end position="418"/>
    </location>
</feature>
<dbReference type="KEGG" id="zmk:HG535_0A07620"/>
<keyword evidence="4" id="KW-1185">Reference proteome</keyword>
<evidence type="ECO:0008006" key="5">
    <source>
        <dbReference type="Google" id="ProtNLM"/>
    </source>
</evidence>
<evidence type="ECO:0000313" key="4">
    <source>
        <dbReference type="Proteomes" id="UP000509704"/>
    </source>
</evidence>
<evidence type="ECO:0000256" key="2">
    <source>
        <dbReference type="SAM" id="Phobius"/>
    </source>
</evidence>
<feature type="compositionally biased region" description="Polar residues" evidence="1">
    <location>
        <begin position="52"/>
        <end position="75"/>
    </location>
</feature>
<feature type="transmembrane region" description="Helical" evidence="2">
    <location>
        <begin position="254"/>
        <end position="275"/>
    </location>
</feature>
<feature type="compositionally biased region" description="Polar residues" evidence="1">
    <location>
        <begin position="156"/>
        <end position="172"/>
    </location>
</feature>
<feature type="region of interest" description="Disordered" evidence="1">
    <location>
        <begin position="1"/>
        <end position="79"/>
    </location>
</feature>
<dbReference type="RefSeq" id="XP_037142548.1">
    <property type="nucleotide sequence ID" value="XM_037286653.1"/>
</dbReference>
<keyword evidence="2" id="KW-0472">Membrane</keyword>
<feature type="transmembrane region" description="Helical" evidence="2">
    <location>
        <begin position="365"/>
        <end position="386"/>
    </location>
</feature>
<dbReference type="EMBL" id="CP058604">
    <property type="protein sequence ID" value="QLG70820.1"/>
    <property type="molecule type" value="Genomic_DNA"/>
</dbReference>
<dbReference type="GeneID" id="59234456"/>
<feature type="transmembrane region" description="Helical" evidence="2">
    <location>
        <begin position="222"/>
        <end position="242"/>
    </location>
</feature>
<keyword evidence="2" id="KW-1133">Transmembrane helix</keyword>
<dbReference type="AlphaFoldDB" id="A0A7H9AWM8"/>
<dbReference type="Proteomes" id="UP000509704">
    <property type="component" value="Chromosome 1"/>
</dbReference>
<keyword evidence="2" id="KW-0812">Transmembrane</keyword>
<accession>A0A7H9AWM8</accession>
<reference evidence="3 4" key="1">
    <citation type="submission" date="2020-07" db="EMBL/GenBank/DDBJ databases">
        <title>The yeast mating-type switching endonuclease HO is a domesticated member of an unorthodox homing genetic element family.</title>
        <authorList>
            <person name="Coughlan A.Y."/>
            <person name="Lombardi L."/>
            <person name="Braun-Galleani S."/>
            <person name="Martos A.R."/>
            <person name="Galeote V."/>
            <person name="Bigey F."/>
            <person name="Dequin S."/>
            <person name="Byrne K.P."/>
            <person name="Wolfe K.H."/>
        </authorList>
    </citation>
    <scope>NUCLEOTIDE SEQUENCE [LARGE SCALE GENOMIC DNA]</scope>
    <source>
        <strain evidence="3 4">NRRL Y-6702</strain>
    </source>
</reference>